<accession>A0AAD8SAT0</accession>
<comment type="caution">
    <text evidence="2">The sequence shown here is derived from an EMBL/GenBank/DDBJ whole genome shotgun (WGS) entry which is preliminary data.</text>
</comment>
<organism evidence="2 3">
    <name type="scientific">Lolium multiflorum</name>
    <name type="common">Italian ryegrass</name>
    <name type="synonym">Lolium perenne subsp. multiflorum</name>
    <dbReference type="NCBI Taxonomy" id="4521"/>
    <lineage>
        <taxon>Eukaryota</taxon>
        <taxon>Viridiplantae</taxon>
        <taxon>Streptophyta</taxon>
        <taxon>Embryophyta</taxon>
        <taxon>Tracheophyta</taxon>
        <taxon>Spermatophyta</taxon>
        <taxon>Magnoliopsida</taxon>
        <taxon>Liliopsida</taxon>
        <taxon>Poales</taxon>
        <taxon>Poaceae</taxon>
        <taxon>BOP clade</taxon>
        <taxon>Pooideae</taxon>
        <taxon>Poodae</taxon>
        <taxon>Poeae</taxon>
        <taxon>Poeae Chloroplast Group 2 (Poeae type)</taxon>
        <taxon>Loliodinae</taxon>
        <taxon>Loliinae</taxon>
        <taxon>Lolium</taxon>
    </lineage>
</organism>
<keyword evidence="3" id="KW-1185">Reference proteome</keyword>
<sequence length="197" mass="20991">MAATAAHAGRTAVPGQAKPRLDQHRSAQHHHGEATESTATPGTPASGEPPRTRATLVAVGLEANGGGLQTQIDADHLVRHREASQMRPVSSPEMVGGGRNNAATAAATRESRERRLGFACEWRRRGRCDRPSPSVARVRVNRWATLTDCLNHLEEDNDNPEGDDIIGYEEPDLSGGVKGVDYLIVYGTGEGSGGEQV</sequence>
<feature type="compositionally biased region" description="Basic and acidic residues" evidence="1">
    <location>
        <begin position="19"/>
        <end position="34"/>
    </location>
</feature>
<feature type="compositionally biased region" description="Low complexity" evidence="1">
    <location>
        <begin position="1"/>
        <end position="12"/>
    </location>
</feature>
<evidence type="ECO:0000256" key="1">
    <source>
        <dbReference type="SAM" id="MobiDB-lite"/>
    </source>
</evidence>
<proteinExistence type="predicted"/>
<dbReference type="AlphaFoldDB" id="A0AAD8SAT0"/>
<dbReference type="Proteomes" id="UP001231189">
    <property type="component" value="Unassembled WGS sequence"/>
</dbReference>
<name>A0AAD8SAT0_LOLMU</name>
<feature type="region of interest" description="Disordered" evidence="1">
    <location>
        <begin position="85"/>
        <end position="110"/>
    </location>
</feature>
<reference evidence="2" key="1">
    <citation type="submission" date="2023-07" db="EMBL/GenBank/DDBJ databases">
        <title>A chromosome-level genome assembly of Lolium multiflorum.</title>
        <authorList>
            <person name="Chen Y."/>
            <person name="Copetti D."/>
            <person name="Kolliker R."/>
            <person name="Studer B."/>
        </authorList>
    </citation>
    <scope>NUCLEOTIDE SEQUENCE</scope>
    <source>
        <strain evidence="2">02402/16</strain>
        <tissue evidence="2">Leaf</tissue>
    </source>
</reference>
<dbReference type="EMBL" id="JAUUTY010000004">
    <property type="protein sequence ID" value="KAK1648786.1"/>
    <property type="molecule type" value="Genomic_DNA"/>
</dbReference>
<evidence type="ECO:0000313" key="2">
    <source>
        <dbReference type="EMBL" id="KAK1648786.1"/>
    </source>
</evidence>
<protein>
    <submittedName>
        <fullName evidence="2">Uncharacterized protein</fullName>
    </submittedName>
</protein>
<evidence type="ECO:0000313" key="3">
    <source>
        <dbReference type="Proteomes" id="UP001231189"/>
    </source>
</evidence>
<gene>
    <name evidence="2" type="ORF">QYE76_066591</name>
</gene>
<feature type="region of interest" description="Disordered" evidence="1">
    <location>
        <begin position="1"/>
        <end position="54"/>
    </location>
</feature>